<accession>A0A834R0K9</accession>
<protein>
    <submittedName>
        <fullName evidence="2">WASH complex subunit strumpellin</fullName>
    </submittedName>
</protein>
<evidence type="ECO:0000313" key="2">
    <source>
        <dbReference type="EMBL" id="KAF7487773.1"/>
    </source>
</evidence>
<proteinExistence type="inferred from homology"/>
<keyword evidence="4" id="KW-1185">Reference proteome</keyword>
<reference evidence="3" key="3">
    <citation type="submission" date="2022-06" db="UniProtKB">
        <authorList>
            <consortium name="EnsemblMetazoa"/>
        </authorList>
    </citation>
    <scope>IDENTIFICATION</scope>
</reference>
<dbReference type="Proteomes" id="UP000070412">
    <property type="component" value="Unassembled WGS sequence"/>
</dbReference>
<dbReference type="GO" id="GO:0030041">
    <property type="term" value="P:actin filament polymerization"/>
    <property type="evidence" value="ECO:0007669"/>
    <property type="project" value="TreeGrafter"/>
</dbReference>
<evidence type="ECO:0000313" key="3">
    <source>
        <dbReference type="EnsemblMetazoa" id="KAF7487773.1"/>
    </source>
</evidence>
<dbReference type="Pfam" id="PF10266">
    <property type="entry name" value="Strumpellin"/>
    <property type="match status" value="1"/>
</dbReference>
<dbReference type="InterPro" id="IPR019393">
    <property type="entry name" value="WASH_strumpellin"/>
</dbReference>
<reference evidence="4" key="1">
    <citation type="journal article" date="2020" name="PLoS Negl. Trop. Dis.">
        <title>High-quality nuclear genome for Sarcoptes scabiei-A critical resource for a neglected parasite.</title>
        <authorList>
            <person name="Korhonen P.K."/>
            <person name="Gasser R.B."/>
            <person name="Ma G."/>
            <person name="Wang T."/>
            <person name="Stroehlein A.J."/>
            <person name="Young N.D."/>
            <person name="Ang C.S."/>
            <person name="Fernando D.D."/>
            <person name="Lu H.C."/>
            <person name="Taylor S."/>
            <person name="Reynolds S.L."/>
            <person name="Mofiz E."/>
            <person name="Najaraj S.H."/>
            <person name="Gowda H."/>
            <person name="Madugundu A."/>
            <person name="Renuse S."/>
            <person name="Holt D."/>
            <person name="Pandey A."/>
            <person name="Papenfuss A.T."/>
            <person name="Fischer K."/>
        </authorList>
    </citation>
    <scope>NUCLEOTIDE SEQUENCE [LARGE SCALE GENOMIC DNA]</scope>
</reference>
<dbReference type="GO" id="GO:0007032">
    <property type="term" value="P:endosome organization"/>
    <property type="evidence" value="ECO:0007669"/>
    <property type="project" value="TreeGrafter"/>
</dbReference>
<dbReference type="GO" id="GO:0005768">
    <property type="term" value="C:endosome"/>
    <property type="evidence" value="ECO:0007669"/>
    <property type="project" value="TreeGrafter"/>
</dbReference>
<gene>
    <name evidence="2" type="ORF">SSS_7180</name>
</gene>
<dbReference type="OrthoDB" id="565118at2759"/>
<dbReference type="EnsemblMetazoa" id="SSS_7180s_mrna">
    <property type="protein sequence ID" value="KAF7487773.1"/>
    <property type="gene ID" value="SSS_7180"/>
</dbReference>
<name>A0A834R0K9_SARSC</name>
<evidence type="ECO:0000256" key="1">
    <source>
        <dbReference type="ARBA" id="ARBA00006224"/>
    </source>
</evidence>
<organism evidence="2">
    <name type="scientific">Sarcoptes scabiei</name>
    <name type="common">Itch mite</name>
    <name type="synonym">Acarus scabiei</name>
    <dbReference type="NCBI Taxonomy" id="52283"/>
    <lineage>
        <taxon>Eukaryota</taxon>
        <taxon>Metazoa</taxon>
        <taxon>Ecdysozoa</taxon>
        <taxon>Arthropoda</taxon>
        <taxon>Chelicerata</taxon>
        <taxon>Arachnida</taxon>
        <taxon>Acari</taxon>
        <taxon>Acariformes</taxon>
        <taxon>Sarcoptiformes</taxon>
        <taxon>Astigmata</taxon>
        <taxon>Psoroptidia</taxon>
        <taxon>Sarcoptoidea</taxon>
        <taxon>Sarcoptidae</taxon>
        <taxon>Sarcoptinae</taxon>
        <taxon>Sarcoptes</taxon>
    </lineage>
</organism>
<dbReference type="PANTHER" id="PTHR15691:SF6">
    <property type="entry name" value="WASH COMPLEX SUBUNIT 5"/>
    <property type="match status" value="1"/>
</dbReference>
<dbReference type="GO" id="GO:0051125">
    <property type="term" value="P:regulation of actin nucleation"/>
    <property type="evidence" value="ECO:0007669"/>
    <property type="project" value="TreeGrafter"/>
</dbReference>
<reference evidence="2" key="2">
    <citation type="submission" date="2020-01" db="EMBL/GenBank/DDBJ databases">
        <authorList>
            <person name="Korhonen P.K.K."/>
            <person name="Guangxu M.G."/>
            <person name="Wang T.W."/>
            <person name="Stroehlein A.J.S."/>
            <person name="Young N.D."/>
            <person name="Ang C.-S.A."/>
            <person name="Fernando D.W.F."/>
            <person name="Lu H.L."/>
            <person name="Taylor S.T."/>
            <person name="Ehtesham M.E.M."/>
            <person name="Najaraj S.H.N."/>
            <person name="Harsha G.H.G."/>
            <person name="Madugundu A.M."/>
            <person name="Renuse S.R."/>
            <person name="Holt D.H."/>
            <person name="Pandey A.P."/>
            <person name="Papenfuss A.P."/>
            <person name="Gasser R.B.G."/>
            <person name="Fischer K.F."/>
        </authorList>
    </citation>
    <scope>NUCLEOTIDE SEQUENCE</scope>
    <source>
        <strain evidence="2">SSS_KF_BRIS2020</strain>
    </source>
</reference>
<dbReference type="AlphaFoldDB" id="A0A834R0K9"/>
<comment type="similarity">
    <text evidence="1">Belongs to the strumpellin family.</text>
</comment>
<sequence length="1205" mass="139991">MASHFLADDNACGKNLLQIVSNGNAIVAKIQHLAEMIPSVYRLSNKQDQSNFGDLIMSFDYFKSADSIEKRIENDPKLLAKDEELRETYLELLTKFYVLFESIERYSMELRRFIIDLDDGFFIQQSVETVLMDYDGKQLLCEALYLMGVILLILDRSIDGLIRERLMISYYRYSASKSIDSKIDDVFNLIRSTGYSLNSRRPTNYPCDYFKRARIPESFSRLRTSFCSSLDTASMLFVALYFVPEILNNEMATMREIVDKFFYDNFVISIYMGTIVNLIEQWDPFKAARAALNNTIDSENVKNLVAKFSKEIESIDQKLSQLLKEGFVTEESVLNRSQEYMNHIRDANVTLRWTMLHTVTLNGDFSDYNSATKRIKQLRLLVQQEHKFNALRIFSLLLNCSEFEQKIKDHYREILRDRSRKLIQLRNKSVERIKELEECFAQSKPIARIEPNEALREWFEMFRKQIESINLEGFGAEQSNPIKTSTDYSAQSNEINSNSISRNLIQLIKALEEIQELDQLETNLQLKQNVIEVHHSLYSMVKLLGLKEKILITQQIVSDLSYAWRVIDTIFTKFMQDGIKNDPTMVTKLVSAFLKLASALDLPLLRINQSSSSSDLVLVSKFYSNELVLYVRKVLHIIPETMFNLMAKIIDTQTNRLKELPTRLMKDQLKQFAQLDERFEIAECTYKISIFTEGILAMKTTLIGVIQIDPKKLLEEGIRRELVRRVTDALHRSLIFSATNNSKTKTTEMESKLRELQTVMSGFRRSFEYIQDYVCINGLKMWQEEVARIFNYNVEQECNAFVRHKVLDYQSLFQSKLIPIPNYPPTDQYSNNFVGRLLRELIRITSYRTTIYVYGVSAWYEWKSRNEIIDSKLFQLILFNFGVSGTNGLDRLISFHIVSRLNEIFDRIDCDIHRNKSICECFQIINDYLISENPNGIITAKSFIAYYLPLIQRLSKSLTKLADLISEIGQLQILRQNLVHEISMSSKFNARLLQTSLSILNETLMIELQKQSRASLPSSLETTEASEKENFAPNIFQDESPFLFELVNYLEFNGQSDPLMKIYVKNRLPSNLDVILLLVVIAVMPKFIYCKEINSLCSSSSAQKLNESIDGLPFVFGLLTVLRQFHSDLAQRFFRFGSLFVNSWIQSSSSSQRKVEIPIESINMLQLLNHCCMFGRYRRQLIVQFLPQTLVDQFQFLGLYSLCNK</sequence>
<dbReference type="GO" id="GO:0071203">
    <property type="term" value="C:WASH complex"/>
    <property type="evidence" value="ECO:0007669"/>
    <property type="project" value="InterPro"/>
</dbReference>
<dbReference type="EMBL" id="WVUK01000066">
    <property type="protein sequence ID" value="KAF7487773.1"/>
    <property type="molecule type" value="Genomic_DNA"/>
</dbReference>
<dbReference type="PANTHER" id="PTHR15691">
    <property type="entry name" value="WASH COMPLEX SUBUNIT 5"/>
    <property type="match status" value="1"/>
</dbReference>
<evidence type="ECO:0000313" key="4">
    <source>
        <dbReference type="Proteomes" id="UP000070412"/>
    </source>
</evidence>
<dbReference type="GO" id="GO:0140285">
    <property type="term" value="P:endosome fission"/>
    <property type="evidence" value="ECO:0007669"/>
    <property type="project" value="TreeGrafter"/>
</dbReference>